<keyword evidence="3" id="KW-1185">Reference proteome</keyword>
<dbReference type="Proteomes" id="UP001482520">
    <property type="component" value="Unassembled WGS sequence"/>
</dbReference>
<proteinExistence type="predicted"/>
<feature type="transmembrane region" description="Helical" evidence="1">
    <location>
        <begin position="133"/>
        <end position="157"/>
    </location>
</feature>
<protein>
    <recommendedName>
        <fullName evidence="4">Tetratricopeptide repeat protein</fullName>
    </recommendedName>
</protein>
<evidence type="ECO:0000313" key="2">
    <source>
        <dbReference type="EMBL" id="MEQ7845767.1"/>
    </source>
</evidence>
<feature type="transmembrane region" description="Helical" evidence="1">
    <location>
        <begin position="95"/>
        <end position="121"/>
    </location>
</feature>
<evidence type="ECO:0008006" key="4">
    <source>
        <dbReference type="Google" id="ProtNLM"/>
    </source>
</evidence>
<keyword evidence="1" id="KW-0812">Transmembrane</keyword>
<keyword evidence="1" id="KW-0472">Membrane</keyword>
<evidence type="ECO:0000313" key="3">
    <source>
        <dbReference type="Proteomes" id="UP001482520"/>
    </source>
</evidence>
<evidence type="ECO:0000256" key="1">
    <source>
        <dbReference type="SAM" id="Phobius"/>
    </source>
</evidence>
<reference evidence="2 3" key="1">
    <citation type="submission" date="2024-02" db="EMBL/GenBank/DDBJ databases">
        <title>Full genome sequence of Nocardioides kribbensis.</title>
        <authorList>
            <person name="Poletto B.L."/>
            <person name="Silva G."/>
            <person name="Galante D."/>
            <person name="Campos K.R."/>
            <person name="Santos M.B.N."/>
            <person name="Sacchi C.T."/>
        </authorList>
    </citation>
    <scope>NUCLEOTIDE SEQUENCE [LARGE SCALE GENOMIC DNA]</scope>
    <source>
        <strain evidence="2 3">O4R</strain>
    </source>
</reference>
<comment type="caution">
    <text evidence="2">The sequence shown here is derived from an EMBL/GenBank/DDBJ whole genome shotgun (WGS) entry which is preliminary data.</text>
</comment>
<accession>A0ABV1NTD4</accession>
<keyword evidence="1" id="KW-1133">Transmembrane helix</keyword>
<feature type="transmembrane region" description="Helical" evidence="1">
    <location>
        <begin position="70"/>
        <end position="89"/>
    </location>
</feature>
<feature type="transmembrane region" description="Helical" evidence="1">
    <location>
        <begin position="169"/>
        <end position="189"/>
    </location>
</feature>
<organism evidence="2 3">
    <name type="scientific">Nocardioides kribbensis</name>
    <dbReference type="NCBI Taxonomy" id="305517"/>
    <lineage>
        <taxon>Bacteria</taxon>
        <taxon>Bacillati</taxon>
        <taxon>Actinomycetota</taxon>
        <taxon>Actinomycetes</taxon>
        <taxon>Propionibacteriales</taxon>
        <taxon>Nocardioidaceae</taxon>
        <taxon>Nocardioides</taxon>
    </lineage>
</organism>
<gene>
    <name evidence="2" type="ORF">V6R90_00655</name>
</gene>
<sequence length="596" mass="64530">MIGVLALVAIWLLLVLLNRGTDRGIRERRALIKDNEYGLLLTLMAEFDSAGGRIQEVAHWTGPARSQMRLNLLAPYILTALLAGAQILIGFSPWIVAVAIAAWVCINGIVTWVVSGLYGVANAEGERTTRQGLLVAAATVAKSSLIAIGILVAWHGVSAVNAGRWADGIVAIVAGYLLVTYCYLPVAWVERLSRREIAVGFAESTDADSILFLRSFADDDFRLFTPIAALGARYRFIPGRKRFEEFLAAALTGNGRLVGVGRPGETLPTLGAARTYWDQDDWKGAVQSTAGRSQALMVMAGRTPSLAWEVGQLKELALTGKSLILFPPDGLPGTAERHRFIVDALGTPPEQRLPDDLLVTLTAMAFDDASRPIYYTSCGRDWSAYLVTVTHFLGALSDRYQFEGAGNMTDAVALADDPFNQAAFMLTERRDREAARTLADEAAGDDDSPETLVGVAWSRLAIDQDSAGARTLLTEAIDRHPDNPMLDTALNTLDAIDIGAEEPRALLRLRYPGGLNAQRVKIRVGAEKLGLRAGLVFRQAVLAAQDDWQEWSAEEKLELATKALAAAEDDGHVTAEARLGMGCRRAGGTRTHRRSP</sequence>
<dbReference type="RefSeq" id="WP_349803463.1">
    <property type="nucleotide sequence ID" value="NZ_JBEGDP010000001.1"/>
</dbReference>
<name>A0ABV1NTD4_9ACTN</name>
<dbReference type="EMBL" id="JBEGDP010000001">
    <property type="protein sequence ID" value="MEQ7845767.1"/>
    <property type="molecule type" value="Genomic_DNA"/>
</dbReference>